<dbReference type="Proteomes" id="UP000553766">
    <property type="component" value="Unassembled WGS sequence"/>
</dbReference>
<keyword evidence="1" id="KW-0378">Hydrolase</keyword>
<dbReference type="AlphaFoldDB" id="A0A840WJ91"/>
<dbReference type="InterPro" id="IPR007709">
    <property type="entry name" value="N-FG_amidohydro"/>
</dbReference>
<evidence type="ECO:0000313" key="2">
    <source>
        <dbReference type="Proteomes" id="UP000553766"/>
    </source>
</evidence>
<keyword evidence="2" id="KW-1185">Reference proteome</keyword>
<dbReference type="SUPFAM" id="SSF53187">
    <property type="entry name" value="Zn-dependent exopeptidases"/>
    <property type="match status" value="1"/>
</dbReference>
<dbReference type="RefSeq" id="WP_184008280.1">
    <property type="nucleotide sequence ID" value="NZ_JACIJS010000001.1"/>
</dbReference>
<dbReference type="Gene3D" id="3.40.630.40">
    <property type="entry name" value="Zn-dependent exopeptidases"/>
    <property type="match status" value="1"/>
</dbReference>
<protein>
    <submittedName>
        <fullName evidence="1">N-formylglutamate deformylase</fullName>
        <ecNumber evidence="1">3.5.1.68</ecNumber>
    </submittedName>
</protein>
<sequence>MKHAAYTLTLPEDDHSLAVFSSPHSGADYPRAFLRDSLLDELTLRSSEDAYVDELFAAAPSLGAPLIAARFPRAYVDLNRSETELDPAVIAMDRRTALNPRLAAGLGVIPRVVAEGRAIRQGKITLAAAEERLATCHRPYHAALSGLLDQTREAHGLAVLFDCHSMPRDALRGLAANGSPRPEIVLGDRFGSACSSWVMGAAVDGFRAAGFRVACNTPFAGGHITQTYGKPEKGLHALQIEIDRSLYMEERTLRKRADFAQVQARITDVISRLVHVRPERFSLAAE</sequence>
<gene>
    <name evidence="1" type="ORF">FHS89_000579</name>
</gene>
<dbReference type="Pfam" id="PF05013">
    <property type="entry name" value="FGase"/>
    <property type="match status" value="1"/>
</dbReference>
<reference evidence="1 2" key="1">
    <citation type="submission" date="2020-08" db="EMBL/GenBank/DDBJ databases">
        <title>Genomic Encyclopedia of Type Strains, Phase IV (KMG-IV): sequencing the most valuable type-strain genomes for metagenomic binning, comparative biology and taxonomic classification.</title>
        <authorList>
            <person name="Goeker M."/>
        </authorList>
    </citation>
    <scope>NUCLEOTIDE SEQUENCE [LARGE SCALE GENOMIC DNA]</scope>
    <source>
        <strain evidence="1 2">DSM 103377</strain>
    </source>
</reference>
<dbReference type="EMBL" id="JACIJS010000001">
    <property type="protein sequence ID" value="MBB5514581.1"/>
    <property type="molecule type" value="Genomic_DNA"/>
</dbReference>
<evidence type="ECO:0000313" key="1">
    <source>
        <dbReference type="EMBL" id="MBB5514581.1"/>
    </source>
</evidence>
<dbReference type="EC" id="3.5.1.68" evidence="1"/>
<dbReference type="GO" id="GO:0050129">
    <property type="term" value="F:N-formylglutamate deformylase activity"/>
    <property type="evidence" value="ECO:0007669"/>
    <property type="project" value="UniProtKB-EC"/>
</dbReference>
<name>A0A840WJ91_9RHOB</name>
<proteinExistence type="predicted"/>
<comment type="caution">
    <text evidence="1">The sequence shown here is derived from an EMBL/GenBank/DDBJ whole genome shotgun (WGS) entry which is preliminary data.</text>
</comment>
<organism evidence="1 2">
    <name type="scientific">Rubricella aquisinus</name>
    <dbReference type="NCBI Taxonomy" id="2028108"/>
    <lineage>
        <taxon>Bacteria</taxon>
        <taxon>Pseudomonadati</taxon>
        <taxon>Pseudomonadota</taxon>
        <taxon>Alphaproteobacteria</taxon>
        <taxon>Rhodobacterales</taxon>
        <taxon>Paracoccaceae</taxon>
        <taxon>Rubricella</taxon>
    </lineage>
</organism>
<accession>A0A840WJ91</accession>